<protein>
    <submittedName>
        <fullName evidence="2">CoA transferase</fullName>
    </submittedName>
</protein>
<dbReference type="Gene3D" id="3.30.1540.10">
    <property type="entry name" value="formyl-coa transferase, domain 3"/>
    <property type="match status" value="2"/>
</dbReference>
<dbReference type="SUPFAM" id="SSF89796">
    <property type="entry name" value="CoA-transferase family III (CaiB/BaiF)"/>
    <property type="match status" value="2"/>
</dbReference>
<comment type="caution">
    <text evidence="2">The sequence shown here is derived from an EMBL/GenBank/DDBJ whole genome shotgun (WGS) entry which is preliminary data.</text>
</comment>
<gene>
    <name evidence="2" type="ORF">HBH26_13550</name>
</gene>
<proteinExistence type="predicted"/>
<dbReference type="Gene3D" id="3.40.50.10540">
    <property type="entry name" value="Crotonobetainyl-coa:carnitine coa-transferase, domain 1"/>
    <property type="match status" value="2"/>
</dbReference>
<sequence length="782" mass="81585">MADVTDLPLAGVRVVDRTTGAMAAAARLLGELGAEVIRVEPAAGSADRRAGPMLHGVSLSFAAANLGKRATAPRDAAALDALLGDAHLLIEDAGPGGDGAALAARHPRLVVVSVSPFGLDGPWAAWQATDGVLHAVTGGLSRSGLPGRAPLLPPGELVLETAAAQVAALALASFIQRLRDGRGDHVDVALLEAGMAALDPGFGVAGSAQSGVPLWKMSRGRMDERFRYPIIPCADGFVRLCVLAPRQWRGMFAWMGEPAEFAGPEWEKLQTRFRSKELIPAITRFFASKTRGEIEREAEAHGVPAAALLDLHEAVETPQMVARHAVARVEIAPGIAAPFPNGTIEIDGVRAGIRGPAPVLAEAEGFGAPAADWIAPPAADRPLAGLKVLDMGIIVVGAETGRFLADMGAEVVKVENGAFPDGQRQSRDDAPVSITFAAGHRNKRGLSIDLRSDAGKALFERLVAEADVLCSNFKPGTLASLGFDAARLAAINPRLVTVDSAAYGPTGPWSRRLGYGPLVRASAGLAKRWTYPGEPDSFSDGVTVYPDHVAARIGIVGVLALLIRRMRTGRGGSASVSQAEVMLGHMAADVAALGAAAEGRSIDWPIPPVPWGLFPAAGEDEWVVVTARDDADWRALCETIGHEEWLVDPTLGDAAARDAERGRIERGVAAWTGERPALDAAAALQAAGVPAGPMLRVVELPAAPQHRARGTFREARHPLIDVAFAVEAAPALSRLPVPDQRPAPRVGEDSAAVVAEWLGLPGAEVDALVAARVIDTVKGEAA</sequence>
<dbReference type="PANTHER" id="PTHR48228:SF6">
    <property type="entry name" value="L-CARNITINE COA-TRANSFERASE"/>
    <property type="match status" value="1"/>
</dbReference>
<reference evidence="2 3" key="1">
    <citation type="submission" date="2020-03" db="EMBL/GenBank/DDBJ databases">
        <authorList>
            <person name="Wang L."/>
            <person name="He N."/>
            <person name="Li Y."/>
            <person name="Fang Y."/>
            <person name="Zhang F."/>
        </authorList>
    </citation>
    <scope>NUCLEOTIDE SEQUENCE [LARGE SCALE GENOMIC DNA]</scope>
    <source>
        <strain evidence="2 3">36D10-4-7</strain>
    </source>
</reference>
<name>A0ABX1CUS7_9SPHN</name>
<dbReference type="InterPro" id="IPR050509">
    <property type="entry name" value="CoA-transferase_III"/>
</dbReference>
<accession>A0ABX1CUS7</accession>
<evidence type="ECO:0000256" key="1">
    <source>
        <dbReference type="ARBA" id="ARBA00022679"/>
    </source>
</evidence>
<dbReference type="InterPro" id="IPR023606">
    <property type="entry name" value="CoA-Trfase_III_dom_1_sf"/>
</dbReference>
<dbReference type="RefSeq" id="WP_168135157.1">
    <property type="nucleotide sequence ID" value="NZ_JAAVJH010000008.1"/>
</dbReference>
<keyword evidence="1 2" id="KW-0808">Transferase</keyword>
<evidence type="ECO:0000313" key="2">
    <source>
        <dbReference type="EMBL" id="NJR79607.1"/>
    </source>
</evidence>
<dbReference type="Proteomes" id="UP000732399">
    <property type="component" value="Unassembled WGS sequence"/>
</dbReference>
<dbReference type="PANTHER" id="PTHR48228">
    <property type="entry name" value="SUCCINYL-COA--D-CITRAMALATE COA-TRANSFERASE"/>
    <property type="match status" value="1"/>
</dbReference>
<dbReference type="GO" id="GO:0016740">
    <property type="term" value="F:transferase activity"/>
    <property type="evidence" value="ECO:0007669"/>
    <property type="project" value="UniProtKB-KW"/>
</dbReference>
<dbReference type="InterPro" id="IPR003673">
    <property type="entry name" value="CoA-Trfase_fam_III"/>
</dbReference>
<dbReference type="EMBL" id="JAAVJH010000008">
    <property type="protein sequence ID" value="NJR79607.1"/>
    <property type="molecule type" value="Genomic_DNA"/>
</dbReference>
<evidence type="ECO:0000313" key="3">
    <source>
        <dbReference type="Proteomes" id="UP000732399"/>
    </source>
</evidence>
<dbReference type="InterPro" id="IPR044855">
    <property type="entry name" value="CoA-Trfase_III_dom3_sf"/>
</dbReference>
<organism evidence="2 3">
    <name type="scientific">Sphingomonas corticis</name>
    <dbReference type="NCBI Taxonomy" id="2722791"/>
    <lineage>
        <taxon>Bacteria</taxon>
        <taxon>Pseudomonadati</taxon>
        <taxon>Pseudomonadota</taxon>
        <taxon>Alphaproteobacteria</taxon>
        <taxon>Sphingomonadales</taxon>
        <taxon>Sphingomonadaceae</taxon>
        <taxon>Sphingomonas</taxon>
    </lineage>
</organism>
<keyword evidence="3" id="KW-1185">Reference proteome</keyword>
<dbReference type="Pfam" id="PF02515">
    <property type="entry name" value="CoA_transf_3"/>
    <property type="match status" value="2"/>
</dbReference>